<dbReference type="InterPro" id="IPR002542">
    <property type="entry name" value="T20D4.11-like_dom"/>
</dbReference>
<feature type="domain" description="T20D4.11-like" evidence="2">
    <location>
        <begin position="22"/>
        <end position="177"/>
    </location>
</feature>
<evidence type="ECO:0000313" key="3">
    <source>
        <dbReference type="EMBL" id="CAI5451785.1"/>
    </source>
</evidence>
<gene>
    <name evidence="3" type="ORF">CAMP_LOCUS14422</name>
</gene>
<dbReference type="EMBL" id="CANHGI010000005">
    <property type="protein sequence ID" value="CAI5451785.1"/>
    <property type="molecule type" value="Genomic_DNA"/>
</dbReference>
<keyword evidence="1" id="KW-0732">Signal</keyword>
<proteinExistence type="predicted"/>
<protein>
    <recommendedName>
        <fullName evidence="2">T20D4.11-like domain-containing protein</fullName>
    </recommendedName>
</protein>
<dbReference type="OrthoDB" id="5838832at2759"/>
<comment type="caution">
    <text evidence="3">The sequence shown here is derived from an EMBL/GenBank/DDBJ whole genome shotgun (WGS) entry which is preliminary data.</text>
</comment>
<evidence type="ECO:0000256" key="1">
    <source>
        <dbReference type="SAM" id="SignalP"/>
    </source>
</evidence>
<dbReference type="AlphaFoldDB" id="A0A9P1IV76"/>
<sequence length="180" mass="20630">MKLQLIFSIFLFQYANSIDSKCSADDILKVGQCLEKMTDAVEKINSWVDKNFTYTDSEKDEFNKKCEDTKTCFEEIQKNCDDFPGSVIDGMTVMCDRFEFMTSDFSTCVPKLNSLTEKECVKQFFGEEYAEMTIKDRCEALNENSKCVTEEVAKDCGDEMAGLLGNHLKTELKKYKCSKD</sequence>
<dbReference type="Proteomes" id="UP001152747">
    <property type="component" value="Unassembled WGS sequence"/>
</dbReference>
<dbReference type="Pfam" id="PF01579">
    <property type="entry name" value="DUF19"/>
    <property type="match status" value="1"/>
</dbReference>
<feature type="chain" id="PRO_5040205198" description="T20D4.11-like domain-containing protein" evidence="1">
    <location>
        <begin position="18"/>
        <end position="180"/>
    </location>
</feature>
<evidence type="ECO:0000313" key="4">
    <source>
        <dbReference type="Proteomes" id="UP001152747"/>
    </source>
</evidence>
<organism evidence="3 4">
    <name type="scientific">Caenorhabditis angaria</name>
    <dbReference type="NCBI Taxonomy" id="860376"/>
    <lineage>
        <taxon>Eukaryota</taxon>
        <taxon>Metazoa</taxon>
        <taxon>Ecdysozoa</taxon>
        <taxon>Nematoda</taxon>
        <taxon>Chromadorea</taxon>
        <taxon>Rhabditida</taxon>
        <taxon>Rhabditina</taxon>
        <taxon>Rhabditomorpha</taxon>
        <taxon>Rhabditoidea</taxon>
        <taxon>Rhabditidae</taxon>
        <taxon>Peloderinae</taxon>
        <taxon>Caenorhabditis</taxon>
    </lineage>
</organism>
<name>A0A9P1IV76_9PELO</name>
<keyword evidence="4" id="KW-1185">Reference proteome</keyword>
<reference evidence="3" key="1">
    <citation type="submission" date="2022-11" db="EMBL/GenBank/DDBJ databases">
        <authorList>
            <person name="Kikuchi T."/>
        </authorList>
    </citation>
    <scope>NUCLEOTIDE SEQUENCE</scope>
    <source>
        <strain evidence="3">PS1010</strain>
    </source>
</reference>
<dbReference type="PANTHER" id="PTHR37429">
    <property type="entry name" value="PROTEIN CBG19148-RELATED"/>
    <property type="match status" value="1"/>
</dbReference>
<feature type="signal peptide" evidence="1">
    <location>
        <begin position="1"/>
        <end position="17"/>
    </location>
</feature>
<dbReference type="PANTHER" id="PTHR37429:SF3">
    <property type="entry name" value="DUF19 DOMAIN-CONTAINING PROTEIN"/>
    <property type="match status" value="1"/>
</dbReference>
<evidence type="ECO:0000259" key="2">
    <source>
        <dbReference type="Pfam" id="PF01579"/>
    </source>
</evidence>
<dbReference type="PIRSF" id="PIRSF015697">
    <property type="entry name" value="UCP015697"/>
    <property type="match status" value="1"/>
</dbReference>
<dbReference type="InterPro" id="IPR016638">
    <property type="entry name" value="UPF0376"/>
</dbReference>
<accession>A0A9P1IV76</accession>